<keyword evidence="3" id="KW-0472">Membrane</keyword>
<keyword evidence="3" id="KW-0812">Transmembrane</keyword>
<evidence type="ECO:0000259" key="4">
    <source>
        <dbReference type="Pfam" id="PF03914"/>
    </source>
</evidence>
<dbReference type="PANTHER" id="PTHR12455:SF0">
    <property type="entry name" value="NUCLEOLAR COMPLEX PROTEIN 4 HOMOLOG"/>
    <property type="match status" value="1"/>
</dbReference>
<feature type="transmembrane region" description="Helical" evidence="3">
    <location>
        <begin position="455"/>
        <end position="474"/>
    </location>
</feature>
<dbReference type="GO" id="GO:0030692">
    <property type="term" value="C:Noc4p-Nop14p complex"/>
    <property type="evidence" value="ECO:0007669"/>
    <property type="project" value="TreeGrafter"/>
</dbReference>
<keyword evidence="3" id="KW-1133">Transmembrane helix</keyword>
<evidence type="ECO:0000256" key="2">
    <source>
        <dbReference type="SAM" id="MobiDB-lite"/>
    </source>
</evidence>
<organism evidence="5 6">
    <name type="scientific">Absidia repens</name>
    <dbReference type="NCBI Taxonomy" id="90262"/>
    <lineage>
        <taxon>Eukaryota</taxon>
        <taxon>Fungi</taxon>
        <taxon>Fungi incertae sedis</taxon>
        <taxon>Mucoromycota</taxon>
        <taxon>Mucoromycotina</taxon>
        <taxon>Mucoromycetes</taxon>
        <taxon>Mucorales</taxon>
        <taxon>Cunninghamellaceae</taxon>
        <taxon>Absidia</taxon>
    </lineage>
</organism>
<gene>
    <name evidence="5" type="ORF">BCR42DRAFT_481551</name>
</gene>
<dbReference type="InterPro" id="IPR027193">
    <property type="entry name" value="Noc4"/>
</dbReference>
<dbReference type="EMBL" id="MCGE01000007">
    <property type="protein sequence ID" value="ORZ19354.1"/>
    <property type="molecule type" value="Genomic_DNA"/>
</dbReference>
<protein>
    <submittedName>
        <fullName evidence="5">CBF/Mak21 family-domain-containing protein</fullName>
    </submittedName>
</protein>
<evidence type="ECO:0000313" key="5">
    <source>
        <dbReference type="EMBL" id="ORZ19354.1"/>
    </source>
</evidence>
<dbReference type="PANTHER" id="PTHR12455">
    <property type="entry name" value="NUCLEOLAR COMPLEX PROTEIN 4"/>
    <property type="match status" value="1"/>
</dbReference>
<dbReference type="Proteomes" id="UP000193560">
    <property type="component" value="Unassembled WGS sequence"/>
</dbReference>
<feature type="compositionally biased region" description="Basic and acidic residues" evidence="2">
    <location>
        <begin position="302"/>
        <end position="311"/>
    </location>
</feature>
<proteinExistence type="inferred from homology"/>
<feature type="transmembrane region" description="Helical" evidence="3">
    <location>
        <begin position="480"/>
        <end position="500"/>
    </location>
</feature>
<dbReference type="GO" id="GO:0032040">
    <property type="term" value="C:small-subunit processome"/>
    <property type="evidence" value="ECO:0007669"/>
    <property type="project" value="TreeGrafter"/>
</dbReference>
<reference evidence="5 6" key="1">
    <citation type="submission" date="2016-07" db="EMBL/GenBank/DDBJ databases">
        <title>Pervasive Adenine N6-methylation of Active Genes in Fungi.</title>
        <authorList>
            <consortium name="DOE Joint Genome Institute"/>
            <person name="Mondo S.J."/>
            <person name="Dannebaum R.O."/>
            <person name="Kuo R.C."/>
            <person name="Labutti K."/>
            <person name="Haridas S."/>
            <person name="Kuo A."/>
            <person name="Salamov A."/>
            <person name="Ahrendt S.R."/>
            <person name="Lipzen A."/>
            <person name="Sullivan W."/>
            <person name="Andreopoulos W.B."/>
            <person name="Clum A."/>
            <person name="Lindquist E."/>
            <person name="Daum C."/>
            <person name="Ramamoorthy G.K."/>
            <person name="Gryganskyi A."/>
            <person name="Culley D."/>
            <person name="Magnuson J.K."/>
            <person name="James T.Y."/>
            <person name="O'Malley M.A."/>
            <person name="Stajich J.E."/>
            <person name="Spatafora J.W."/>
            <person name="Visel A."/>
            <person name="Grigoriev I.V."/>
        </authorList>
    </citation>
    <scope>NUCLEOTIDE SEQUENCE [LARGE SCALE GENOMIC DNA]</scope>
    <source>
        <strain evidence="5 6">NRRL 1336</strain>
    </source>
</reference>
<keyword evidence="6" id="KW-1185">Reference proteome</keyword>
<feature type="domain" description="CCAAT-binding factor" evidence="4">
    <location>
        <begin position="410"/>
        <end position="559"/>
    </location>
</feature>
<evidence type="ECO:0000256" key="3">
    <source>
        <dbReference type="SAM" id="Phobius"/>
    </source>
</evidence>
<dbReference type="Pfam" id="PF03914">
    <property type="entry name" value="CBF"/>
    <property type="match status" value="1"/>
</dbReference>
<name>A0A1X2IMV7_9FUNG</name>
<evidence type="ECO:0000313" key="6">
    <source>
        <dbReference type="Proteomes" id="UP000193560"/>
    </source>
</evidence>
<accession>A0A1X2IMV7</accession>
<comment type="caution">
    <text evidence="5">The sequence shown here is derived from an EMBL/GenBank/DDBJ whole genome shotgun (WGS) entry which is preliminary data.</text>
</comment>
<dbReference type="InterPro" id="IPR005612">
    <property type="entry name" value="CCAAT-binding_factor"/>
</dbReference>
<sequence>MPPSMKRKRESNKPADFKEARQQIRTLEAGLNDKSNLNNVIDLMTYTQPQQPPKTIHAAIHALHRVFTNFLLQGELQKQSLAVLATADTQHQQKKKKAKSAMEKYQEEKSVGSTKEVVSPEVVAASKVTLWLREQYKDFLQALRTLLDNDEPGLQLPALTILMALLKTETEANQRHGKLATTFANNLFGPVVNAMLSSSHFQGPLQKEFAEKYVNVYDDVRFYFYKDCAEIVEKALAATKDQSNDKQGKGNKRQKLQTQRAALHQLLVNAFSVAEQIQSMPTDNSELDDFWALHPNTLNPAMKKDNDTTNDDKDDMDDLLGGSLSDVEDDDNDKDTKKQSPKKLAPLLQLSVHKKSFTNAWLAILKLPLTEEYYRRTLLIMHKRILPHLSDPRLLMDFLTDAYNAGGAISLLALNGIFTLITEHNLDYPDFYSKLYTLLDRNLLHMKYRSRFFRLLELFLSSAYLPAALIAAFIKRLARLSLTAPPAASVIVVPFIYNMLKRHPTCMKMIHSSSAPTDDATDPYDITIMDPYHCHAIDSSLWELQTLSQHYYANVSTLAKIFTEQFLKPKYNLEDFLDHTYATFFKTETERKRKKTPALAMTKPGESVWEL</sequence>
<dbReference type="STRING" id="90262.A0A1X2IMV7"/>
<comment type="similarity">
    <text evidence="1">Belongs to the CBF/MAK21 family.</text>
</comment>
<feature type="region of interest" description="Disordered" evidence="2">
    <location>
        <begin position="298"/>
        <end position="341"/>
    </location>
</feature>
<dbReference type="OrthoDB" id="10263185at2759"/>
<dbReference type="GO" id="GO:0042254">
    <property type="term" value="P:ribosome biogenesis"/>
    <property type="evidence" value="ECO:0007669"/>
    <property type="project" value="InterPro"/>
</dbReference>
<dbReference type="AlphaFoldDB" id="A0A1X2IMV7"/>
<evidence type="ECO:0000256" key="1">
    <source>
        <dbReference type="ARBA" id="ARBA00007797"/>
    </source>
</evidence>